<dbReference type="InterPro" id="IPR018108">
    <property type="entry name" value="MCP_transmembrane"/>
</dbReference>
<comment type="similarity">
    <text evidence="5">Belongs to the mitochondrial carrier (TC 2.A.29) family.</text>
</comment>
<dbReference type="EMBL" id="JAGTXO010000001">
    <property type="protein sequence ID" value="KAG8471239.1"/>
    <property type="molecule type" value="Genomic_DNA"/>
</dbReference>
<dbReference type="InterPro" id="IPR023395">
    <property type="entry name" value="MCP_dom_sf"/>
</dbReference>
<accession>A0A8J5XV61</accession>
<sequence>MAEPGSWRSPGRQLVVVSGVSWVFEGCVGHQLEFVKIIKQTTKKPYPQIVREIIAQKGVGGLWDGFFPWGTVQALSKGAVFGWANALMRRALSPLCAAGTISASTQDTIAGAGAGGVQGLVLSPTLLLKTRVMTDPIFRENMGMVQTSIKSCQVGARVIAREGLLSLMKGAPTFAFKRVADWGSRYLFVNLVEDLAFRRGDVDRRRKLVYSQQVAASLLGGAMSAMATVPLDVMVAQIQQAAKAGERVSVWGTFKAQWADGGFERVAGFATRGFVARCTHVALTTVVIKTGTEFVTDVLEGRRDARR</sequence>
<dbReference type="Pfam" id="PF00153">
    <property type="entry name" value="Mito_carr"/>
    <property type="match status" value="3"/>
</dbReference>
<proteinExistence type="inferred from homology"/>
<keyword evidence="2 4" id="KW-0812">Transmembrane</keyword>
<evidence type="ECO:0000256" key="1">
    <source>
        <dbReference type="ARBA" id="ARBA00004141"/>
    </source>
</evidence>
<feature type="repeat" description="Solcar" evidence="4">
    <location>
        <begin position="102"/>
        <end position="195"/>
    </location>
</feature>
<evidence type="ECO:0000256" key="4">
    <source>
        <dbReference type="PROSITE-ProRule" id="PRU00282"/>
    </source>
</evidence>
<comment type="caution">
    <text evidence="6">The sequence shown here is derived from an EMBL/GenBank/DDBJ whole genome shotgun (WGS) entry which is preliminary data.</text>
</comment>
<dbReference type="AlphaFoldDB" id="A0A8J5XV61"/>
<dbReference type="PANTHER" id="PTHR46982">
    <property type="entry name" value="CITRATE/OXOGLUTARATE CARRIER PROTEIN"/>
    <property type="match status" value="1"/>
</dbReference>
<comment type="subcellular location">
    <subcellularLocation>
        <location evidence="1">Membrane</location>
        <topology evidence="1">Multi-pass membrane protein</topology>
    </subcellularLocation>
</comment>
<dbReference type="PROSITE" id="PS50920">
    <property type="entry name" value="SOLCAR"/>
    <property type="match status" value="1"/>
</dbReference>
<evidence type="ECO:0000313" key="7">
    <source>
        <dbReference type="Proteomes" id="UP000751190"/>
    </source>
</evidence>
<dbReference type="GO" id="GO:0016020">
    <property type="term" value="C:membrane"/>
    <property type="evidence" value="ECO:0007669"/>
    <property type="project" value="UniProtKB-SubCell"/>
</dbReference>
<organism evidence="6 7">
    <name type="scientific">Diacronema lutheri</name>
    <name type="common">Unicellular marine alga</name>
    <name type="synonym">Monochrysis lutheri</name>
    <dbReference type="NCBI Taxonomy" id="2081491"/>
    <lineage>
        <taxon>Eukaryota</taxon>
        <taxon>Haptista</taxon>
        <taxon>Haptophyta</taxon>
        <taxon>Pavlovophyceae</taxon>
        <taxon>Pavlovales</taxon>
        <taxon>Pavlovaceae</taxon>
        <taxon>Diacronema</taxon>
    </lineage>
</organism>
<dbReference type="GO" id="GO:0006843">
    <property type="term" value="P:mitochondrial citrate transmembrane transport"/>
    <property type="evidence" value="ECO:0007669"/>
    <property type="project" value="TreeGrafter"/>
</dbReference>
<gene>
    <name evidence="6" type="ORF">KFE25_009660</name>
</gene>
<evidence type="ECO:0000256" key="2">
    <source>
        <dbReference type="ARBA" id="ARBA00022692"/>
    </source>
</evidence>
<dbReference type="GO" id="GO:0015742">
    <property type="term" value="P:alpha-ketoglutarate transport"/>
    <property type="evidence" value="ECO:0007669"/>
    <property type="project" value="TreeGrafter"/>
</dbReference>
<protein>
    <submittedName>
        <fullName evidence="6">Uncharacterized protein</fullName>
    </submittedName>
</protein>
<keyword evidence="3 4" id="KW-0472">Membrane</keyword>
<name>A0A8J5XV61_DIALT</name>
<dbReference type="InterPro" id="IPR053017">
    <property type="entry name" value="Mito_Cit/Oxoglu_Carrier"/>
</dbReference>
<evidence type="ECO:0000256" key="5">
    <source>
        <dbReference type="RuleBase" id="RU000488"/>
    </source>
</evidence>
<evidence type="ECO:0000256" key="3">
    <source>
        <dbReference type="ARBA" id="ARBA00023136"/>
    </source>
</evidence>
<dbReference type="GO" id="GO:0005371">
    <property type="term" value="F:tricarboxylate secondary active transmembrane transporter activity"/>
    <property type="evidence" value="ECO:0007669"/>
    <property type="project" value="TreeGrafter"/>
</dbReference>
<dbReference type="Gene3D" id="1.50.40.10">
    <property type="entry name" value="Mitochondrial carrier domain"/>
    <property type="match status" value="1"/>
</dbReference>
<dbReference type="Proteomes" id="UP000751190">
    <property type="component" value="Unassembled WGS sequence"/>
</dbReference>
<dbReference type="OMA" id="DGFFPWG"/>
<dbReference type="PANTHER" id="PTHR46982:SF1">
    <property type="entry name" value="CITRATE_OXOGLUTARATE CARRIER PROTEIN"/>
    <property type="match status" value="1"/>
</dbReference>
<dbReference type="SUPFAM" id="SSF103506">
    <property type="entry name" value="Mitochondrial carrier"/>
    <property type="match status" value="1"/>
</dbReference>
<keyword evidence="7" id="KW-1185">Reference proteome</keyword>
<dbReference type="OrthoDB" id="10253709at2759"/>
<dbReference type="GO" id="GO:0005739">
    <property type="term" value="C:mitochondrion"/>
    <property type="evidence" value="ECO:0007669"/>
    <property type="project" value="TreeGrafter"/>
</dbReference>
<reference evidence="6" key="1">
    <citation type="submission" date="2021-05" db="EMBL/GenBank/DDBJ databases">
        <title>The genome of the haptophyte Pavlova lutheri (Diacronema luteri, Pavlovales) - a model for lipid biosynthesis in eukaryotic algae.</title>
        <authorList>
            <person name="Hulatt C.J."/>
            <person name="Posewitz M.C."/>
        </authorList>
    </citation>
    <scope>NUCLEOTIDE SEQUENCE</scope>
    <source>
        <strain evidence="6">NIVA-4/92</strain>
    </source>
</reference>
<keyword evidence="5" id="KW-0813">Transport</keyword>
<evidence type="ECO:0000313" key="6">
    <source>
        <dbReference type="EMBL" id="KAG8471239.1"/>
    </source>
</evidence>